<protein>
    <recommendedName>
        <fullName evidence="2">Putative auto-transporter adhesin head GIN domain-containing protein</fullName>
    </recommendedName>
</protein>
<evidence type="ECO:0000313" key="3">
    <source>
        <dbReference type="EMBL" id="PQJ62418.1"/>
    </source>
</evidence>
<proteinExistence type="predicted"/>
<evidence type="ECO:0000256" key="1">
    <source>
        <dbReference type="SAM" id="SignalP"/>
    </source>
</evidence>
<sequence length="246" mass="26621">MKLLKRAIWLCCIFSTSVSATNIYLKQFNEINMSLNNLVLDINCGKLPSISFTGDELEKVKLQVNDATLKLYSTDKDNPKVNVTARVIVSKPLNKIDIANHAKVNIDGCALDETTFTANVSNKSYAELHGSTTNLDITATDNAHVKVGIVAEKVIVNAFQSSSIDINKPIGVLNLSLATDSLFSLTSGVNLVEVNMKEESIATMCNTANSTINGSMEDDSSITINKAAESTIVASDNSKITYCYQN</sequence>
<comment type="caution">
    <text evidence="3">The sequence shown here is derived from an EMBL/GenBank/DDBJ whole genome shotgun (WGS) entry which is preliminary data.</text>
</comment>
<dbReference type="OrthoDB" id="5825324at2"/>
<gene>
    <name evidence="3" type="ORF">BTO08_19490</name>
</gene>
<feature type="chain" id="PRO_5015566458" description="Putative auto-transporter adhesin head GIN domain-containing protein" evidence="1">
    <location>
        <begin position="21"/>
        <end position="246"/>
    </location>
</feature>
<dbReference type="Pfam" id="PF10988">
    <property type="entry name" value="DUF2807"/>
    <property type="match status" value="1"/>
</dbReference>
<name>A0A2S7VK38_PHOAN</name>
<dbReference type="RefSeq" id="WP_105062228.1">
    <property type="nucleotide sequence ID" value="NZ_MSCJ01000003.1"/>
</dbReference>
<dbReference type="EMBL" id="MSCJ01000003">
    <property type="protein sequence ID" value="PQJ62418.1"/>
    <property type="molecule type" value="Genomic_DNA"/>
</dbReference>
<evidence type="ECO:0000313" key="4">
    <source>
        <dbReference type="Proteomes" id="UP000238730"/>
    </source>
</evidence>
<keyword evidence="1" id="KW-0732">Signal</keyword>
<organism evidence="3 4">
    <name type="scientific">Photobacterium angustum</name>
    <dbReference type="NCBI Taxonomy" id="661"/>
    <lineage>
        <taxon>Bacteria</taxon>
        <taxon>Pseudomonadati</taxon>
        <taxon>Pseudomonadota</taxon>
        <taxon>Gammaproteobacteria</taxon>
        <taxon>Vibrionales</taxon>
        <taxon>Vibrionaceae</taxon>
        <taxon>Photobacterium</taxon>
    </lineage>
</organism>
<accession>A0A2S7VK38</accession>
<dbReference type="Proteomes" id="UP000238730">
    <property type="component" value="Unassembled WGS sequence"/>
</dbReference>
<feature type="domain" description="Putative auto-transporter adhesin head GIN" evidence="2">
    <location>
        <begin position="28"/>
        <end position="214"/>
    </location>
</feature>
<dbReference type="InterPro" id="IPR021255">
    <property type="entry name" value="DUF2807"/>
</dbReference>
<evidence type="ECO:0000259" key="2">
    <source>
        <dbReference type="Pfam" id="PF10988"/>
    </source>
</evidence>
<dbReference type="Gene3D" id="2.160.20.120">
    <property type="match status" value="1"/>
</dbReference>
<dbReference type="AlphaFoldDB" id="A0A2S7VK38"/>
<reference evidence="3 4" key="1">
    <citation type="submission" date="2016-12" db="EMBL/GenBank/DDBJ databases">
        <title>Diversity of luminous bacteria.</title>
        <authorList>
            <person name="Yoshizawa S."/>
            <person name="Kogure K."/>
        </authorList>
    </citation>
    <scope>NUCLEOTIDE SEQUENCE [LARGE SCALE GENOMIC DNA]</scope>
    <source>
        <strain evidence="3 4">LC1-200</strain>
    </source>
</reference>
<feature type="signal peptide" evidence="1">
    <location>
        <begin position="1"/>
        <end position="20"/>
    </location>
</feature>